<sequence>MNETPEITIFAYSEDKFEEKRIKKLEEALDYKDYRVVWVNIDGIGYLEELKDTFKVHDVAVKAIKRTKSRARLAILKDHLFILLHQVYELKGGLKKERTAIFLKDNFVITMQERSGDVFNSIRESIRHNEGLFRGKDADYLLYALLDAIIGNYVPILENISSQMEILENKVLKDRDKETLREIHGIRRRILFVRRTIFPLLEVFRRLRLEGKEFFKEETQEYLEELYNHVMEILDIIESQRDMANGLVEIYYSTISMRTNEIIRILTVVSTIFIPLTFITGIYGMNFNTTASPYNMPELNWYYGYPVTLLAMLAIALGMLYYFKKKEWL</sequence>
<keyword evidence="4 8" id="KW-1003">Cell membrane</keyword>
<dbReference type="EMBL" id="CP099582">
    <property type="protein sequence ID" value="USS40680.1"/>
    <property type="molecule type" value="Genomic_DNA"/>
</dbReference>
<keyword evidence="7 8" id="KW-0472">Membrane</keyword>
<dbReference type="InterPro" id="IPR002523">
    <property type="entry name" value="MgTranspt_CorA/ZnTranspt_ZntB"/>
</dbReference>
<evidence type="ECO:0000256" key="2">
    <source>
        <dbReference type="ARBA" id="ARBA00009765"/>
    </source>
</evidence>
<accession>A0A9E7MXJ2</accession>
<dbReference type="Pfam" id="PF01544">
    <property type="entry name" value="CorA"/>
    <property type="match status" value="1"/>
</dbReference>
<dbReference type="InterPro" id="IPR045861">
    <property type="entry name" value="CorA_cytoplasmic_dom"/>
</dbReference>
<feature type="transmembrane region" description="Helical" evidence="8">
    <location>
        <begin position="262"/>
        <end position="283"/>
    </location>
</feature>
<keyword evidence="10" id="KW-1185">Reference proteome</keyword>
<dbReference type="GO" id="GO:0000287">
    <property type="term" value="F:magnesium ion binding"/>
    <property type="evidence" value="ECO:0007669"/>
    <property type="project" value="TreeGrafter"/>
</dbReference>
<evidence type="ECO:0000313" key="10">
    <source>
        <dbReference type="Proteomes" id="UP001055732"/>
    </source>
</evidence>
<dbReference type="SUPFAM" id="SSF144083">
    <property type="entry name" value="Magnesium transport protein CorA, transmembrane region"/>
    <property type="match status" value="1"/>
</dbReference>
<dbReference type="InterPro" id="IPR045863">
    <property type="entry name" value="CorA_TM1_TM2"/>
</dbReference>
<dbReference type="GO" id="GO:0005886">
    <property type="term" value="C:plasma membrane"/>
    <property type="evidence" value="ECO:0007669"/>
    <property type="project" value="UniProtKB-SubCell"/>
</dbReference>
<evidence type="ECO:0000256" key="7">
    <source>
        <dbReference type="ARBA" id="ARBA00023136"/>
    </source>
</evidence>
<reference evidence="9" key="2">
    <citation type="submission" date="2022-06" db="EMBL/GenBank/DDBJ databases">
        <authorList>
            <person name="Park Y.-J."/>
        </authorList>
    </citation>
    <scope>NUCLEOTIDE SEQUENCE</scope>
    <source>
        <strain evidence="9">TY</strain>
    </source>
</reference>
<dbReference type="RefSeq" id="WP_253304633.1">
    <property type="nucleotide sequence ID" value="NZ_CP099582.1"/>
</dbReference>
<comment type="function">
    <text evidence="8">Mediates influx of magnesium ions.</text>
</comment>
<protein>
    <recommendedName>
        <fullName evidence="8">Magnesium transport protein CorA</fullName>
    </recommendedName>
</protein>
<evidence type="ECO:0000256" key="8">
    <source>
        <dbReference type="RuleBase" id="RU362010"/>
    </source>
</evidence>
<organism evidence="9 10">
    <name type="scientific">Thermococcus aggregans</name>
    <dbReference type="NCBI Taxonomy" id="110163"/>
    <lineage>
        <taxon>Archaea</taxon>
        <taxon>Methanobacteriati</taxon>
        <taxon>Methanobacteriota</taxon>
        <taxon>Thermococci</taxon>
        <taxon>Thermococcales</taxon>
        <taxon>Thermococcaceae</taxon>
        <taxon>Thermococcus</taxon>
    </lineage>
</organism>
<keyword evidence="5 8" id="KW-0812">Transmembrane</keyword>
<dbReference type="KEGG" id="tagg:NF865_00085"/>
<evidence type="ECO:0000313" key="9">
    <source>
        <dbReference type="EMBL" id="USS40680.1"/>
    </source>
</evidence>
<dbReference type="Gene3D" id="1.20.58.340">
    <property type="entry name" value="Magnesium transport protein CorA, transmembrane region"/>
    <property type="match status" value="2"/>
</dbReference>
<keyword evidence="3 8" id="KW-0813">Transport</keyword>
<name>A0A9E7MXJ2_THEAG</name>
<dbReference type="NCBIfam" id="TIGR00383">
    <property type="entry name" value="corA"/>
    <property type="match status" value="1"/>
</dbReference>
<dbReference type="InterPro" id="IPR004488">
    <property type="entry name" value="Mg/Co-transport_prot_CorA"/>
</dbReference>
<dbReference type="AlphaFoldDB" id="A0A9E7MXJ2"/>
<evidence type="ECO:0000256" key="3">
    <source>
        <dbReference type="ARBA" id="ARBA00022448"/>
    </source>
</evidence>
<dbReference type="GO" id="GO:0015087">
    <property type="term" value="F:cobalt ion transmembrane transporter activity"/>
    <property type="evidence" value="ECO:0007669"/>
    <property type="project" value="UniProtKB-UniRule"/>
</dbReference>
<dbReference type="PANTHER" id="PTHR46494:SF1">
    <property type="entry name" value="CORA FAMILY METAL ION TRANSPORTER (EUROFUNG)"/>
    <property type="match status" value="1"/>
</dbReference>
<feature type="transmembrane region" description="Helical" evidence="8">
    <location>
        <begin position="303"/>
        <end position="323"/>
    </location>
</feature>
<dbReference type="Proteomes" id="UP001055732">
    <property type="component" value="Chromosome"/>
</dbReference>
<dbReference type="GO" id="GO:0015095">
    <property type="term" value="F:magnesium ion transmembrane transporter activity"/>
    <property type="evidence" value="ECO:0007669"/>
    <property type="project" value="UniProtKB-UniRule"/>
</dbReference>
<dbReference type="Gene3D" id="3.30.460.20">
    <property type="entry name" value="CorA soluble domain-like"/>
    <property type="match status" value="1"/>
</dbReference>
<keyword evidence="6 8" id="KW-1133">Transmembrane helix</keyword>
<keyword evidence="8" id="KW-0406">Ion transport</keyword>
<proteinExistence type="inferred from homology"/>
<keyword evidence="8" id="KW-0460">Magnesium</keyword>
<evidence type="ECO:0000256" key="6">
    <source>
        <dbReference type="ARBA" id="ARBA00022989"/>
    </source>
</evidence>
<evidence type="ECO:0000256" key="5">
    <source>
        <dbReference type="ARBA" id="ARBA00022692"/>
    </source>
</evidence>
<reference evidence="9" key="1">
    <citation type="journal article" date="1998" name="Int. J. Syst. Bacteriol. 48 Pt">
        <title>Thermococcus guaymasensis sp. nov. and Thermococcus aggregans sp. nov., two novel thermophilic archaea isolated from the Guaymas Basin hydrothermal vent site.</title>
        <authorList>
            <person name="Canganella F."/>
            <person name="Jones W.J."/>
            <person name="Gambacorta A."/>
            <person name="Antranikian G."/>
        </authorList>
    </citation>
    <scope>NUCLEOTIDE SEQUENCE</scope>
    <source>
        <strain evidence="9">TY</strain>
    </source>
</reference>
<dbReference type="PANTHER" id="PTHR46494">
    <property type="entry name" value="CORA FAMILY METAL ION TRANSPORTER (EUROFUNG)"/>
    <property type="match status" value="1"/>
</dbReference>
<evidence type="ECO:0000256" key="4">
    <source>
        <dbReference type="ARBA" id="ARBA00022475"/>
    </source>
</evidence>
<dbReference type="CDD" id="cd12828">
    <property type="entry name" value="TmCorA-like_1"/>
    <property type="match status" value="1"/>
</dbReference>
<dbReference type="GO" id="GO:0050897">
    <property type="term" value="F:cobalt ion binding"/>
    <property type="evidence" value="ECO:0007669"/>
    <property type="project" value="TreeGrafter"/>
</dbReference>
<dbReference type="SUPFAM" id="SSF143865">
    <property type="entry name" value="CorA soluble domain-like"/>
    <property type="match status" value="1"/>
</dbReference>
<gene>
    <name evidence="8 9" type="primary">corA</name>
    <name evidence="9" type="ORF">NF865_00085</name>
</gene>
<dbReference type="FunFam" id="1.20.58.340:FF:000012">
    <property type="entry name" value="Magnesium transport protein CorA"/>
    <property type="match status" value="1"/>
</dbReference>
<evidence type="ECO:0000256" key="1">
    <source>
        <dbReference type="ARBA" id="ARBA00004651"/>
    </source>
</evidence>
<comment type="subcellular location">
    <subcellularLocation>
        <location evidence="1">Cell membrane</location>
        <topology evidence="1">Multi-pass membrane protein</topology>
    </subcellularLocation>
    <subcellularLocation>
        <location evidence="8">Membrane</location>
        <topology evidence="8">Multi-pass membrane protein</topology>
    </subcellularLocation>
</comment>
<comment type="similarity">
    <text evidence="2 8">Belongs to the CorA metal ion transporter (MIT) (TC 1.A.35) family.</text>
</comment>